<name>A0ABS7AMI9_9CLOT</name>
<gene>
    <name evidence="3" type="ORF">KYD98_07215</name>
</gene>
<dbReference type="PROSITE" id="PS51257">
    <property type="entry name" value="PROKAR_LIPOPROTEIN"/>
    <property type="match status" value="1"/>
</dbReference>
<dbReference type="Gene3D" id="1.20.120.20">
    <property type="entry name" value="Apolipoprotein"/>
    <property type="match status" value="1"/>
</dbReference>
<keyword evidence="2" id="KW-0732">Signal</keyword>
<comment type="caution">
    <text evidence="3">The sequence shown here is derived from an EMBL/GenBank/DDBJ whole genome shotgun (WGS) entry which is preliminary data.</text>
</comment>
<feature type="chain" id="PRO_5045089760" description="Lipoprotein" evidence="2">
    <location>
        <begin position="22"/>
        <end position="172"/>
    </location>
</feature>
<evidence type="ECO:0000313" key="4">
    <source>
        <dbReference type="Proteomes" id="UP001519921"/>
    </source>
</evidence>
<keyword evidence="1" id="KW-0175">Coiled coil</keyword>
<reference evidence="3 4" key="1">
    <citation type="submission" date="2021-07" db="EMBL/GenBank/DDBJ databases">
        <title>Clostridium weizhouense sp. nov., an anaerobic bacterium isolated from activated sludge of Petroleum wastewater.</title>
        <authorList>
            <person name="Li Q."/>
        </authorList>
    </citation>
    <scope>NUCLEOTIDE SEQUENCE [LARGE SCALE GENOMIC DNA]</scope>
    <source>
        <strain evidence="3 4">YB-6</strain>
    </source>
</reference>
<organism evidence="3 4">
    <name type="scientific">Clostridium weizhouense</name>
    <dbReference type="NCBI Taxonomy" id="2859781"/>
    <lineage>
        <taxon>Bacteria</taxon>
        <taxon>Bacillati</taxon>
        <taxon>Bacillota</taxon>
        <taxon>Clostridia</taxon>
        <taxon>Eubacteriales</taxon>
        <taxon>Clostridiaceae</taxon>
        <taxon>Clostridium</taxon>
    </lineage>
</organism>
<feature type="coiled-coil region" evidence="1">
    <location>
        <begin position="54"/>
        <end position="140"/>
    </location>
</feature>
<dbReference type="Proteomes" id="UP001519921">
    <property type="component" value="Unassembled WGS sequence"/>
</dbReference>
<accession>A0ABS7AMI9</accession>
<feature type="signal peptide" evidence="2">
    <location>
        <begin position="1"/>
        <end position="21"/>
    </location>
</feature>
<dbReference type="RefSeq" id="WP_219778936.1">
    <property type="nucleotide sequence ID" value="NZ_JAHXPT010000004.1"/>
</dbReference>
<evidence type="ECO:0000256" key="1">
    <source>
        <dbReference type="SAM" id="Coils"/>
    </source>
</evidence>
<protein>
    <recommendedName>
        <fullName evidence="5">Lipoprotein</fullName>
    </recommendedName>
</protein>
<evidence type="ECO:0000256" key="2">
    <source>
        <dbReference type="SAM" id="SignalP"/>
    </source>
</evidence>
<sequence>MKNKNLICFFLCMILSFSLIGCKLQDDYILVTKQNEDEVPSSEKVDDIFDSDKIQELEEKLRDKPAEIADKLDEMDEDKERIIKEFTDKADELTDKLNEADLQGKSEDIKKNMEEITDKLDELKDKSDDAKDKIEEKKDDSIIDETKVSDIKDDFNSHVDNLQKALNRLGNH</sequence>
<dbReference type="EMBL" id="JAHXPT010000004">
    <property type="protein sequence ID" value="MBW6409878.1"/>
    <property type="molecule type" value="Genomic_DNA"/>
</dbReference>
<proteinExistence type="predicted"/>
<evidence type="ECO:0000313" key="3">
    <source>
        <dbReference type="EMBL" id="MBW6409878.1"/>
    </source>
</evidence>
<evidence type="ECO:0008006" key="5">
    <source>
        <dbReference type="Google" id="ProtNLM"/>
    </source>
</evidence>
<keyword evidence="4" id="KW-1185">Reference proteome</keyword>